<accession>A0AAJ6AN00</accession>
<dbReference type="RefSeq" id="WP_279673922.1">
    <property type="nucleotide sequence ID" value="NZ_CP122562.1"/>
</dbReference>
<evidence type="ECO:0000313" key="1">
    <source>
        <dbReference type="EMBL" id="WGH93803.1"/>
    </source>
</evidence>
<gene>
    <name evidence="1" type="ORF">QDX21_03115</name>
</gene>
<evidence type="ECO:0000313" key="2">
    <source>
        <dbReference type="Proteomes" id="UP001224674"/>
    </source>
</evidence>
<dbReference type="EMBL" id="CP122566">
    <property type="protein sequence ID" value="WGH93803.1"/>
    <property type="molecule type" value="Genomic_DNA"/>
</dbReference>
<sequence length="86" mass="9815">MSVLEKLRGLTLELSADTQRTGESLSAYSHEFNKQRVRINDTLRGSTQRKDQELMATVDDAERQVRQAVLALQRASRVARDYAHNL</sequence>
<name>A0AAJ6AN00_9MICC</name>
<protein>
    <submittedName>
        <fullName evidence="1">Uncharacterized protein</fullName>
    </submittedName>
</protein>
<organism evidence="1 2">
    <name type="scientific">Auritidibacter ignavus</name>
    <dbReference type="NCBI Taxonomy" id="678932"/>
    <lineage>
        <taxon>Bacteria</taxon>
        <taxon>Bacillati</taxon>
        <taxon>Actinomycetota</taxon>
        <taxon>Actinomycetes</taxon>
        <taxon>Micrococcales</taxon>
        <taxon>Micrococcaceae</taxon>
        <taxon>Auritidibacter</taxon>
    </lineage>
</organism>
<dbReference type="Proteomes" id="UP001224674">
    <property type="component" value="Chromosome"/>
</dbReference>
<keyword evidence="2" id="KW-1185">Reference proteome</keyword>
<dbReference type="AlphaFoldDB" id="A0AAJ6AN00"/>
<reference evidence="1 2" key="1">
    <citation type="submission" date="2023-03" db="EMBL/GenBank/DDBJ databases">
        <title>Complete genome sequences of several Auritidibacter ignavus strains isolated from ear infections.</title>
        <authorList>
            <person name="Baehr T."/>
            <person name="Baumhoegger A.M."/>
        </authorList>
    </citation>
    <scope>NUCLEOTIDE SEQUENCE [LARGE SCALE GENOMIC DNA]</scope>
    <source>
        <strain evidence="1 2">BABAE-6</strain>
    </source>
</reference>
<proteinExistence type="predicted"/>